<keyword evidence="3" id="KW-0547">Nucleotide-binding</keyword>
<dbReference type="InterPro" id="IPR004014">
    <property type="entry name" value="ATPase_P-typ_cation-transptr_N"/>
</dbReference>
<dbReference type="SUPFAM" id="SSF81665">
    <property type="entry name" value="Calcium ATPase, transmembrane domain M"/>
    <property type="match status" value="1"/>
</dbReference>
<accession>A0A8C2XS62</accession>
<reference evidence="11" key="2">
    <citation type="submission" date="2025-09" db="UniProtKB">
        <authorList>
            <consortium name="Ensembl"/>
        </authorList>
    </citation>
    <scope>IDENTIFICATION</scope>
</reference>
<evidence type="ECO:0000259" key="10">
    <source>
        <dbReference type="Pfam" id="PF12409"/>
    </source>
</evidence>
<reference evidence="11" key="1">
    <citation type="submission" date="2025-08" db="UniProtKB">
        <authorList>
            <consortium name="Ensembl"/>
        </authorList>
    </citation>
    <scope>IDENTIFICATION</scope>
</reference>
<gene>
    <name evidence="11" type="primary">atp13a2</name>
</gene>
<feature type="transmembrane region" description="Helical" evidence="7">
    <location>
        <begin position="31"/>
        <end position="54"/>
    </location>
</feature>
<dbReference type="InterPro" id="IPR059000">
    <property type="entry name" value="ATPase_P-type_domA"/>
</dbReference>
<dbReference type="GO" id="GO:0046872">
    <property type="term" value="F:metal ion binding"/>
    <property type="evidence" value="ECO:0007669"/>
    <property type="project" value="UniProtKB-KW"/>
</dbReference>
<dbReference type="FunFam" id="2.70.150.10:FF:000060">
    <property type="entry name" value="Cation-transporting ATPase"/>
    <property type="match status" value="1"/>
</dbReference>
<dbReference type="Ensembl" id="ENSCLMT00005022820.1">
    <property type="protein sequence ID" value="ENSCLMP00005021754.1"/>
    <property type="gene ID" value="ENSCLMG00005010814.1"/>
</dbReference>
<evidence type="ECO:0000256" key="7">
    <source>
        <dbReference type="SAM" id="Phobius"/>
    </source>
</evidence>
<dbReference type="Pfam" id="PF12409">
    <property type="entry name" value="P5-ATPase"/>
    <property type="match status" value="1"/>
</dbReference>
<evidence type="ECO:0000256" key="4">
    <source>
        <dbReference type="ARBA" id="ARBA00022840"/>
    </source>
</evidence>
<dbReference type="GO" id="GO:0031902">
    <property type="term" value="C:late endosome membrane"/>
    <property type="evidence" value="ECO:0007669"/>
    <property type="project" value="TreeGrafter"/>
</dbReference>
<organism evidence="11 12">
    <name type="scientific">Cyclopterus lumpus</name>
    <name type="common">Lumpsucker</name>
    <dbReference type="NCBI Taxonomy" id="8103"/>
    <lineage>
        <taxon>Eukaryota</taxon>
        <taxon>Metazoa</taxon>
        <taxon>Chordata</taxon>
        <taxon>Craniata</taxon>
        <taxon>Vertebrata</taxon>
        <taxon>Euteleostomi</taxon>
        <taxon>Actinopterygii</taxon>
        <taxon>Neopterygii</taxon>
        <taxon>Teleostei</taxon>
        <taxon>Neoteleostei</taxon>
        <taxon>Acanthomorphata</taxon>
        <taxon>Eupercaria</taxon>
        <taxon>Perciformes</taxon>
        <taxon>Cottioidei</taxon>
        <taxon>Cottales</taxon>
        <taxon>Cyclopteridae</taxon>
        <taxon>Cyclopterus</taxon>
    </lineage>
</organism>
<evidence type="ECO:0000256" key="5">
    <source>
        <dbReference type="ARBA" id="ARBA00022842"/>
    </source>
</evidence>
<evidence type="ECO:0000313" key="12">
    <source>
        <dbReference type="Proteomes" id="UP000694565"/>
    </source>
</evidence>
<dbReference type="InterPro" id="IPR023298">
    <property type="entry name" value="ATPase_P-typ_TM_dom_sf"/>
</dbReference>
<keyword evidence="12" id="KW-1185">Reference proteome</keyword>
<dbReference type="PANTHER" id="PTHR45630:SF2">
    <property type="entry name" value="POLYAMINE-TRANSPORTING ATPASE 13A2"/>
    <property type="match status" value="1"/>
</dbReference>
<dbReference type="GO" id="GO:0006874">
    <property type="term" value="P:intracellular calcium ion homeostasis"/>
    <property type="evidence" value="ECO:0007669"/>
    <property type="project" value="TreeGrafter"/>
</dbReference>
<proteinExistence type="predicted"/>
<comment type="subcellular location">
    <subcellularLocation>
        <location evidence="1">Membrane</location>
        <topology evidence="1">Multi-pass membrane protein</topology>
    </subcellularLocation>
</comment>
<evidence type="ECO:0000256" key="1">
    <source>
        <dbReference type="ARBA" id="ARBA00004141"/>
    </source>
</evidence>
<keyword evidence="4" id="KW-0067">ATP-binding</keyword>
<dbReference type="GO" id="GO:0010821">
    <property type="term" value="P:regulation of mitochondrion organization"/>
    <property type="evidence" value="ECO:0007669"/>
    <property type="project" value="TreeGrafter"/>
</dbReference>
<dbReference type="GO" id="GO:0140358">
    <property type="term" value="F:P-type transmembrane transporter activity"/>
    <property type="evidence" value="ECO:0007669"/>
    <property type="project" value="InterPro"/>
</dbReference>
<evidence type="ECO:0000256" key="3">
    <source>
        <dbReference type="ARBA" id="ARBA00022741"/>
    </source>
</evidence>
<keyword evidence="2" id="KW-0479">Metal-binding</keyword>
<dbReference type="Gene3D" id="2.70.150.10">
    <property type="entry name" value="Calcium-transporting ATPase, cytoplasmic transduction domain A"/>
    <property type="match status" value="1"/>
</dbReference>
<dbReference type="Pfam" id="PF00690">
    <property type="entry name" value="Cation_ATPase_N"/>
    <property type="match status" value="1"/>
</dbReference>
<sequence length="407" mass="46039">LMSPSSRMISLPTTLALFAGGEDVQGYKWVRWRVWLCRLAAALSLGLLLIVFHWRPRFAVLARCCSCPVALADILLIRDSFDQHHVVEVHTEEMEDGSLELMAELEDNECRDTVQLHKEEKTLLRYYLFEGLRYIWLARKGAFCRVSVLNENWTCKDLYDFQKGLTIHDVTSFRRRMYGPNLIDVPVKPYVKLLFEEVLNPFYVFQVFSIALWLADDYYFYAVCIFIISVFSIGLSLYEIRKQSITLRNMAQFVTNVTVRRNSGAEECMSSEELVPGDCLVIPQEGLLLPCDAALLVGECLVNESMLTGESVPVLKTPLPTGEGRYSSETEQRRHTLFCGTQLIQAKGWGSSGAVAVVTSTGESKPRWHSVTFVTVMTVASGLDDVICPFKVNRTQGSSIEENNHTC</sequence>
<feature type="transmembrane region" description="Helical" evidence="7">
    <location>
        <begin position="220"/>
        <end position="240"/>
    </location>
</feature>
<dbReference type="InterPro" id="IPR008250">
    <property type="entry name" value="ATPase_P-typ_transduc_dom_A_sf"/>
</dbReference>
<dbReference type="InterPro" id="IPR006544">
    <property type="entry name" value="P-type_TPase_V"/>
</dbReference>
<dbReference type="Proteomes" id="UP000694565">
    <property type="component" value="Unplaced"/>
</dbReference>
<dbReference type="SUPFAM" id="SSF81653">
    <property type="entry name" value="Calcium ATPase, transduction domain A"/>
    <property type="match status" value="1"/>
</dbReference>
<keyword evidence="7" id="KW-1133">Transmembrane helix</keyword>
<keyword evidence="6" id="KW-1278">Translocase</keyword>
<feature type="domain" description="Cation-transporting P-type ATPase N-terminal" evidence="9">
    <location>
        <begin position="155"/>
        <end position="212"/>
    </location>
</feature>
<dbReference type="GO" id="GO:0015203">
    <property type="term" value="F:polyamine transmembrane transporter activity"/>
    <property type="evidence" value="ECO:0007669"/>
    <property type="project" value="TreeGrafter"/>
</dbReference>
<dbReference type="GeneTree" id="ENSGT00940000159714"/>
<dbReference type="GO" id="GO:0061909">
    <property type="term" value="P:autophagosome-lysosome fusion"/>
    <property type="evidence" value="ECO:0007669"/>
    <property type="project" value="TreeGrafter"/>
</dbReference>
<evidence type="ECO:0000259" key="9">
    <source>
        <dbReference type="Pfam" id="PF00690"/>
    </source>
</evidence>
<dbReference type="GO" id="GO:0016243">
    <property type="term" value="P:regulation of autophagosome size"/>
    <property type="evidence" value="ECO:0007669"/>
    <property type="project" value="TreeGrafter"/>
</dbReference>
<keyword evidence="7" id="KW-0472">Membrane</keyword>
<dbReference type="AlphaFoldDB" id="A0A8C2XS62"/>
<dbReference type="Pfam" id="PF00122">
    <property type="entry name" value="E1-E2_ATPase"/>
    <property type="match status" value="1"/>
</dbReference>
<evidence type="ECO:0000256" key="6">
    <source>
        <dbReference type="ARBA" id="ARBA00022967"/>
    </source>
</evidence>
<protein>
    <submittedName>
        <fullName evidence="11">ATPase cation transporting 13A2</fullName>
    </submittedName>
</protein>
<evidence type="ECO:0000256" key="2">
    <source>
        <dbReference type="ARBA" id="ARBA00022723"/>
    </source>
</evidence>
<keyword evidence="7" id="KW-0812">Transmembrane</keyword>
<name>A0A8C2XS62_CYCLU</name>
<feature type="domain" description="P-type ATPase A" evidence="8">
    <location>
        <begin position="256"/>
        <end position="363"/>
    </location>
</feature>
<feature type="domain" description="P5B-type ATPase N-terminal" evidence="10">
    <location>
        <begin position="24"/>
        <end position="136"/>
    </location>
</feature>
<dbReference type="InterPro" id="IPR047819">
    <property type="entry name" value="P5A-ATPase_N"/>
</dbReference>
<dbReference type="GO" id="GO:0005524">
    <property type="term" value="F:ATP binding"/>
    <property type="evidence" value="ECO:0007669"/>
    <property type="project" value="UniProtKB-KW"/>
</dbReference>
<evidence type="ECO:0000313" key="11">
    <source>
        <dbReference type="Ensembl" id="ENSCLMP00005021754.1"/>
    </source>
</evidence>
<dbReference type="PANTHER" id="PTHR45630">
    <property type="entry name" value="CATION-TRANSPORTING ATPASE-RELATED"/>
    <property type="match status" value="1"/>
</dbReference>
<dbReference type="GO" id="GO:0019829">
    <property type="term" value="F:ATPase-coupled monoatomic cation transmembrane transporter activity"/>
    <property type="evidence" value="ECO:0007669"/>
    <property type="project" value="TreeGrafter"/>
</dbReference>
<evidence type="ECO:0000259" key="8">
    <source>
        <dbReference type="Pfam" id="PF00122"/>
    </source>
</evidence>
<keyword evidence="5" id="KW-0460">Magnesium</keyword>